<evidence type="ECO:0000256" key="3">
    <source>
        <dbReference type="SAM" id="MobiDB-lite"/>
    </source>
</evidence>
<dbReference type="EMBL" id="PZQS01000002">
    <property type="protein sequence ID" value="PVD36439.1"/>
    <property type="molecule type" value="Genomic_DNA"/>
</dbReference>
<dbReference type="Pfam" id="PF19193">
    <property type="entry name" value="Tectonin"/>
    <property type="match status" value="2"/>
</dbReference>
<feature type="compositionally biased region" description="Low complexity" evidence="3">
    <location>
        <begin position="310"/>
        <end position="334"/>
    </location>
</feature>
<keyword evidence="4" id="KW-0472">Membrane</keyword>
<keyword evidence="4" id="KW-0812">Transmembrane</keyword>
<evidence type="ECO:0000313" key="5">
    <source>
        <dbReference type="EMBL" id="PVD36439.1"/>
    </source>
</evidence>
<name>A0A2T7PSP4_POMCA</name>
<feature type="compositionally biased region" description="Low complexity" evidence="3">
    <location>
        <begin position="230"/>
        <end position="246"/>
    </location>
</feature>
<gene>
    <name evidence="5" type="ORF">C0Q70_03423</name>
</gene>
<keyword evidence="6" id="KW-1185">Reference proteome</keyword>
<evidence type="ECO:0000256" key="4">
    <source>
        <dbReference type="SAM" id="Phobius"/>
    </source>
</evidence>
<feature type="compositionally biased region" description="Polar residues" evidence="3">
    <location>
        <begin position="270"/>
        <end position="280"/>
    </location>
</feature>
<evidence type="ECO:0000313" key="6">
    <source>
        <dbReference type="Proteomes" id="UP000245119"/>
    </source>
</evidence>
<evidence type="ECO:0000256" key="1">
    <source>
        <dbReference type="ARBA" id="ARBA00022734"/>
    </source>
</evidence>
<keyword evidence="1" id="KW-0430">Lectin</keyword>
<dbReference type="GO" id="GO:0030246">
    <property type="term" value="F:carbohydrate binding"/>
    <property type="evidence" value="ECO:0007669"/>
    <property type="project" value="UniProtKB-KW"/>
</dbReference>
<reference evidence="5 6" key="1">
    <citation type="submission" date="2018-04" db="EMBL/GenBank/DDBJ databases">
        <title>The genome of golden apple snail Pomacea canaliculata provides insight into stress tolerance and invasive adaptation.</title>
        <authorList>
            <person name="Liu C."/>
            <person name="Liu B."/>
            <person name="Ren Y."/>
            <person name="Zhang Y."/>
            <person name="Wang H."/>
            <person name="Li S."/>
            <person name="Jiang F."/>
            <person name="Yin L."/>
            <person name="Zhang G."/>
            <person name="Qian W."/>
            <person name="Fan W."/>
        </authorList>
    </citation>
    <scope>NUCLEOTIDE SEQUENCE [LARGE SCALE GENOMIC DNA]</scope>
    <source>
        <strain evidence="5">SZHN2017</strain>
        <tissue evidence="5">Muscle</tissue>
    </source>
</reference>
<comment type="caution">
    <text evidence="5">The sequence shown here is derived from an EMBL/GenBank/DDBJ whole genome shotgun (WGS) entry which is preliminary data.</text>
</comment>
<dbReference type="PANTHER" id="PTHR23250:SF3">
    <property type="entry name" value="FISH-EGG LECTIN-LIKE ISOFORM X1-RELATED"/>
    <property type="match status" value="1"/>
</dbReference>
<keyword evidence="4" id="KW-1133">Transmembrane helix</keyword>
<dbReference type="Proteomes" id="UP000245119">
    <property type="component" value="Linkage Group LG2"/>
</dbReference>
<feature type="compositionally biased region" description="Basic residues" evidence="3">
    <location>
        <begin position="253"/>
        <end position="265"/>
    </location>
</feature>
<sequence length="673" mass="74729">MQPDEVAMADMQECGDVTFFTFFFTAFFAFTLLGLVMYTVPTTHAQTNLLLDTAWRTATGKKFRSVEVGQAGVWMVSEADTALYYRNGSYGKEGATDFDVVTKVEKNIQQVSVGTDSVLALRGDGVPVLRMGITLSPRQAPAGSQLKYVTMSNRGHIWVIKEDGYPVYRRGANLQNPGGRSWDKFVGEDREEERIVSSNSHQNKVKRSYWDRRRPTTKRTQSPGSYRGGSSTMMSSTMQTTDSTTSYRAARTTPRRLVRSSRSYRGRSSTNISSTMQTTDSTNSYSSLGWTLHTSQSESTYPLWTRFPTTVSPTTPERTSSTTSSSTETTIFPTKTSLSPRLQRKTTVIPSPTTGLKFKQLSLGSSGLWGTTWVGEVYYRKGTLGDPDTPGNGWTLVHSSIPMAHVASGEGIVYAVDQYSNVYYRFGILPDVPTGSDWVPLQGSLLQVSAGAFSVWGIHAGDEKVVARRAENWMQLERNDWTRISQVHMKHVACGDGGMWGVRDDARAVYYREATRKTRGLSMGSRDWVQVELPAGVSGAKMLDVGQNVVWMLDNTGQVSVGQSGVWGVSGFNRTALYRVGTSEYGKVTGTEWRAVNTPLPLQQISAGESMVWAVAMDKSAWFIYGIDQNRPQGKEWRRVPDRLLQVDVMDEYPTVCAVDKNAVVYIRPRNGF</sequence>
<feature type="region of interest" description="Disordered" evidence="3">
    <location>
        <begin position="310"/>
        <end position="337"/>
    </location>
</feature>
<evidence type="ECO:0000256" key="2">
    <source>
        <dbReference type="ARBA" id="ARBA00038331"/>
    </source>
</evidence>
<proteinExistence type="inferred from homology"/>
<dbReference type="InterPro" id="IPR051513">
    <property type="entry name" value="Tectonin_beta-prop"/>
</dbReference>
<organism evidence="5 6">
    <name type="scientific">Pomacea canaliculata</name>
    <name type="common">Golden apple snail</name>
    <dbReference type="NCBI Taxonomy" id="400727"/>
    <lineage>
        <taxon>Eukaryota</taxon>
        <taxon>Metazoa</taxon>
        <taxon>Spiralia</taxon>
        <taxon>Lophotrochozoa</taxon>
        <taxon>Mollusca</taxon>
        <taxon>Gastropoda</taxon>
        <taxon>Caenogastropoda</taxon>
        <taxon>Architaenioglossa</taxon>
        <taxon>Ampullarioidea</taxon>
        <taxon>Ampullariidae</taxon>
        <taxon>Pomacea</taxon>
    </lineage>
</organism>
<comment type="similarity">
    <text evidence="2">Belongs to the tectonin family.</text>
</comment>
<dbReference type="OrthoDB" id="166585at2759"/>
<feature type="transmembrane region" description="Helical" evidence="4">
    <location>
        <begin position="17"/>
        <end position="40"/>
    </location>
</feature>
<dbReference type="InterPro" id="IPR006624">
    <property type="entry name" value="Beta-propeller_rpt_TECPR"/>
</dbReference>
<feature type="region of interest" description="Disordered" evidence="3">
    <location>
        <begin position="193"/>
        <end position="280"/>
    </location>
</feature>
<dbReference type="PANTHER" id="PTHR23250">
    <property type="entry name" value="DYSFERLIN-RELATED"/>
    <property type="match status" value="1"/>
</dbReference>
<protein>
    <submittedName>
        <fullName evidence="5">Uncharacterized protein</fullName>
    </submittedName>
</protein>
<dbReference type="AlphaFoldDB" id="A0A2T7PSP4"/>
<dbReference type="SMART" id="SM00706">
    <property type="entry name" value="TECPR"/>
    <property type="match status" value="10"/>
</dbReference>
<accession>A0A2T7PSP4</accession>